<dbReference type="RefSeq" id="WP_254090850.1">
    <property type="nucleotide sequence ID" value="NZ_JAHESC010000018.1"/>
</dbReference>
<keyword evidence="3" id="KW-1185">Reference proteome</keyword>
<dbReference type="EMBL" id="JAHESC010000018">
    <property type="protein sequence ID" value="MBT1687619.1"/>
    <property type="molecule type" value="Genomic_DNA"/>
</dbReference>
<name>A0AAP2GDS2_9BACT</name>
<dbReference type="InterPro" id="IPR021139">
    <property type="entry name" value="NYN"/>
</dbReference>
<evidence type="ECO:0000259" key="1">
    <source>
        <dbReference type="Pfam" id="PF01936"/>
    </source>
</evidence>
<evidence type="ECO:0000313" key="3">
    <source>
        <dbReference type="Proteomes" id="UP001319180"/>
    </source>
</evidence>
<proteinExistence type="predicted"/>
<sequence length="156" mass="17535">MKFVWLIDVGYITRASRGRGKVDYVKTRAFLEKRYNATGNALIFNGVDKRYGIDLGLKQFYYNMETSGFGVKLYEMEGGAQKQVDVAIASYIVYYAMQGYRIVLSSGDRDFVPALLLATEQGAAVTLMTYDLGVHGDLMALSGEILHFEDFPEVLR</sequence>
<gene>
    <name evidence="2" type="ORF">KK078_13690</name>
</gene>
<reference evidence="2 3" key="1">
    <citation type="submission" date="2021-05" db="EMBL/GenBank/DDBJ databases">
        <title>A Polyphasic approach of four new species of the genus Ohtaekwangia: Ohtaekwangia histidinii sp. nov., Ohtaekwangia cretensis sp. nov., Ohtaekwangia indiensis sp. nov., Ohtaekwangia reichenbachii sp. nov. from diverse environment.</title>
        <authorList>
            <person name="Octaviana S."/>
        </authorList>
    </citation>
    <scope>NUCLEOTIDE SEQUENCE [LARGE SCALE GENOMIC DNA]</scope>
    <source>
        <strain evidence="2 3">PWU37</strain>
    </source>
</reference>
<accession>A0AAP2GDS2</accession>
<dbReference type="AlphaFoldDB" id="A0AAP2GDS2"/>
<feature type="domain" description="NYN" evidence="1">
    <location>
        <begin position="6"/>
        <end position="129"/>
    </location>
</feature>
<organism evidence="2 3">
    <name type="scientific">Dawidia soli</name>
    <dbReference type="NCBI Taxonomy" id="2782352"/>
    <lineage>
        <taxon>Bacteria</taxon>
        <taxon>Pseudomonadati</taxon>
        <taxon>Bacteroidota</taxon>
        <taxon>Cytophagia</taxon>
        <taxon>Cytophagales</taxon>
        <taxon>Chryseotaleaceae</taxon>
        <taxon>Dawidia</taxon>
    </lineage>
</organism>
<dbReference type="Proteomes" id="UP001319180">
    <property type="component" value="Unassembled WGS sequence"/>
</dbReference>
<dbReference type="Pfam" id="PF01936">
    <property type="entry name" value="NYN"/>
    <property type="match status" value="1"/>
</dbReference>
<dbReference type="GO" id="GO:0004540">
    <property type="term" value="F:RNA nuclease activity"/>
    <property type="evidence" value="ECO:0007669"/>
    <property type="project" value="InterPro"/>
</dbReference>
<protein>
    <submittedName>
        <fullName evidence="2">NYN domain-containing protein</fullName>
    </submittedName>
</protein>
<evidence type="ECO:0000313" key="2">
    <source>
        <dbReference type="EMBL" id="MBT1687619.1"/>
    </source>
</evidence>
<comment type="caution">
    <text evidence="2">The sequence shown here is derived from an EMBL/GenBank/DDBJ whole genome shotgun (WGS) entry which is preliminary data.</text>
</comment>
<dbReference type="Gene3D" id="3.40.50.1010">
    <property type="entry name" value="5'-nuclease"/>
    <property type="match status" value="1"/>
</dbReference>